<dbReference type="Pfam" id="PF04966">
    <property type="entry name" value="OprB"/>
    <property type="match status" value="1"/>
</dbReference>
<evidence type="ECO:0000313" key="4">
    <source>
        <dbReference type="EMBL" id="MBE9041216.1"/>
    </source>
</evidence>
<dbReference type="Proteomes" id="UP000621799">
    <property type="component" value="Unassembled WGS sequence"/>
</dbReference>
<protein>
    <submittedName>
        <fullName evidence="4">Carbohydrate porin</fullName>
    </submittedName>
</protein>
<dbReference type="RefSeq" id="WP_264321439.1">
    <property type="nucleotide sequence ID" value="NZ_JADEXN010000165.1"/>
</dbReference>
<dbReference type="PANTHER" id="PTHR43308:SF1">
    <property type="entry name" value="OUTER MEMBRANE PROTEIN ALPHA"/>
    <property type="match status" value="1"/>
</dbReference>
<sequence>MNQSHFIRLFVHPLVLATALLLAPTAASAKEVPTAKQSAGLQTKGLAQTAIVSEKALETQFDAAPTQLVQVPSVDELAAPKPEAQSQSQVTSVSQLTDVQPTDWAFQALQSLVERYGCIAGYPDGTYRGNRALTRYEFAAGLNACLDQILNFLPNEGEVSAEDLAAIRRLQEEFAAELATLRGRVDALEARTAELEANQFSTTTKLVGEVAFVLADSFGGDGTDGGDDESQTIFADRVRLQLVSSFTGRDKLYTRLTAGNIGNSFTDEIGTFEGRFAFDGQSGNDITLDRLHYVFPVGDKLTVTTMASLGGHHFYANTFNPGLDVGGGANGALSRFAERNPIYRIGLGGQGIGLNYQFNDKVGLQAGYLARGGNNPSQGAGLFNGNYSIMGQLEIEPTDKISIGLTYVHGYDPEAGRRFTFGGTGTNLGRLNAGSLNAIGVDATEVISNSYGAQVLFNVSPKFRVGGWVGFTDLILDGLGGDPEVWNYAMTLSFPDLGVPGALGAIIAGAEPYLGGLNGIDNTGFENDIPLHVEALYKLPVSNGIFITPGAIFLLNPNQDSDNDSIVIGTLRTTFQF</sequence>
<keyword evidence="1" id="KW-0732">Signal</keyword>
<accession>A0A928Z9Y5</accession>
<evidence type="ECO:0000256" key="1">
    <source>
        <dbReference type="RuleBase" id="RU363072"/>
    </source>
</evidence>
<dbReference type="GO" id="GO:0015288">
    <property type="term" value="F:porin activity"/>
    <property type="evidence" value="ECO:0007669"/>
    <property type="project" value="InterPro"/>
</dbReference>
<dbReference type="GO" id="GO:0016020">
    <property type="term" value="C:membrane"/>
    <property type="evidence" value="ECO:0007669"/>
    <property type="project" value="InterPro"/>
</dbReference>
<dbReference type="AlphaFoldDB" id="A0A928Z9Y5"/>
<feature type="coiled-coil region" evidence="2">
    <location>
        <begin position="171"/>
        <end position="198"/>
    </location>
</feature>
<gene>
    <name evidence="4" type="ORF">IQ235_10540</name>
</gene>
<dbReference type="InterPro" id="IPR047684">
    <property type="entry name" value="Por_som-like"/>
</dbReference>
<dbReference type="NCBIfam" id="NF033921">
    <property type="entry name" value="por_somb"/>
    <property type="match status" value="1"/>
</dbReference>
<dbReference type="InterPro" id="IPR007049">
    <property type="entry name" value="Carb-sel_porin_OprB"/>
</dbReference>
<reference evidence="4" key="1">
    <citation type="submission" date="2020-10" db="EMBL/GenBank/DDBJ databases">
        <authorList>
            <person name="Castelo-Branco R."/>
            <person name="Eusebio N."/>
            <person name="Adriana R."/>
            <person name="Vieira A."/>
            <person name="Brugerolle De Fraissinette N."/>
            <person name="Rezende De Castro R."/>
            <person name="Schneider M.P."/>
            <person name="Vasconcelos V."/>
            <person name="Leao P.N."/>
        </authorList>
    </citation>
    <scope>NUCLEOTIDE SEQUENCE</scope>
    <source>
        <strain evidence="4">LEGE 11467</strain>
    </source>
</reference>
<organism evidence="4 5">
    <name type="scientific">Zarconia navalis LEGE 11467</name>
    <dbReference type="NCBI Taxonomy" id="1828826"/>
    <lineage>
        <taxon>Bacteria</taxon>
        <taxon>Bacillati</taxon>
        <taxon>Cyanobacteriota</taxon>
        <taxon>Cyanophyceae</taxon>
        <taxon>Oscillatoriophycideae</taxon>
        <taxon>Oscillatoriales</taxon>
        <taxon>Oscillatoriales incertae sedis</taxon>
        <taxon>Zarconia</taxon>
        <taxon>Zarconia navalis</taxon>
    </lineage>
</organism>
<keyword evidence="2" id="KW-0175">Coiled coil</keyword>
<evidence type="ECO:0000313" key="5">
    <source>
        <dbReference type="Proteomes" id="UP000621799"/>
    </source>
</evidence>
<feature type="signal peptide" evidence="1">
    <location>
        <begin position="1"/>
        <end position="29"/>
    </location>
</feature>
<dbReference type="InterPro" id="IPR001119">
    <property type="entry name" value="SLH_dom"/>
</dbReference>
<proteinExistence type="inferred from homology"/>
<dbReference type="Pfam" id="PF00395">
    <property type="entry name" value="SLH"/>
    <property type="match status" value="1"/>
</dbReference>
<dbReference type="InterPro" id="IPR051465">
    <property type="entry name" value="Cell_Envelope_Struct_Comp"/>
</dbReference>
<feature type="domain" description="SLH" evidence="3">
    <location>
        <begin position="92"/>
        <end position="156"/>
    </location>
</feature>
<dbReference type="PROSITE" id="PS51272">
    <property type="entry name" value="SLH"/>
    <property type="match status" value="1"/>
</dbReference>
<keyword evidence="5" id="KW-1185">Reference proteome</keyword>
<dbReference type="GO" id="GO:0008643">
    <property type="term" value="P:carbohydrate transport"/>
    <property type="evidence" value="ECO:0007669"/>
    <property type="project" value="InterPro"/>
</dbReference>
<dbReference type="EMBL" id="JADEXN010000165">
    <property type="protein sequence ID" value="MBE9041216.1"/>
    <property type="molecule type" value="Genomic_DNA"/>
</dbReference>
<name>A0A928Z9Y5_9CYAN</name>
<dbReference type="PANTHER" id="PTHR43308">
    <property type="entry name" value="OUTER MEMBRANE PROTEIN ALPHA-RELATED"/>
    <property type="match status" value="1"/>
</dbReference>
<feature type="chain" id="PRO_5038166192" evidence="1">
    <location>
        <begin position="30"/>
        <end position="577"/>
    </location>
</feature>
<evidence type="ECO:0000256" key="2">
    <source>
        <dbReference type="SAM" id="Coils"/>
    </source>
</evidence>
<comment type="similarity">
    <text evidence="1">Belongs to the OprB family.</text>
</comment>
<comment type="caution">
    <text evidence="4">The sequence shown here is derived from an EMBL/GenBank/DDBJ whole genome shotgun (WGS) entry which is preliminary data.</text>
</comment>
<evidence type="ECO:0000259" key="3">
    <source>
        <dbReference type="PROSITE" id="PS51272"/>
    </source>
</evidence>